<sequence length="394" mass="44481">MPWLHRLYLACSVILTDSKYPSKNLDRLLRDEYGIERSILDYSQADFMGIKYGITLTTVGNSETVIATNYNGVGQTRGSTDYTVFQPKKGLRRIPLWEVMRCAIAAPFYFPAKHIQGEGTFQDGGLTFFNNPASIAVAEARATKGDPGIIVSLGTGFSELRSGGSFVDRLKAAFCILSDSRLKWEQLLSHENAGQRGEFYRFDIDFEGSAPSLDDVAKMDEVSKIAREAIKKSDTISTLANHLRAALFFFELDDGRLPQFAGGSFSCEGRVKCRLELGSAAFTAFRQQLQKVPSSFWIGERSFPIDFQTQEGQISRGEFSLPIRFRVSNRDEPFDILFDEGKGRQYRISGSPFTLQALIKMQKLEACFGTADHRKRTLNEHQDLRPKKRRRRVR</sequence>
<dbReference type="Pfam" id="PF01734">
    <property type="entry name" value="Patatin"/>
    <property type="match status" value="1"/>
</dbReference>
<dbReference type="Gene3D" id="3.40.1090.10">
    <property type="entry name" value="Cytosolic phospholipase A2 catalytic domain"/>
    <property type="match status" value="1"/>
</dbReference>
<keyword evidence="5" id="KW-1185">Reference proteome</keyword>
<dbReference type="InterPro" id="IPR016035">
    <property type="entry name" value="Acyl_Trfase/lysoPLipase"/>
</dbReference>
<feature type="short sequence motif" description="DGA/G" evidence="2">
    <location>
        <begin position="123"/>
        <end position="125"/>
    </location>
</feature>
<reference evidence="4 5" key="1">
    <citation type="journal article" date="2014" name="Genome Biol. Evol.">
        <title>Comparative genomics and transcriptomics analyses reveal divergent lifestyle features of nematode endoparasitic fungus Hirsutella minnesotensis.</title>
        <authorList>
            <person name="Lai Y."/>
            <person name="Liu K."/>
            <person name="Zhang X."/>
            <person name="Zhang X."/>
            <person name="Li K."/>
            <person name="Wang N."/>
            <person name="Shu C."/>
            <person name="Wu Y."/>
            <person name="Wang C."/>
            <person name="Bushley K.E."/>
            <person name="Xiang M."/>
            <person name="Liu X."/>
        </authorList>
    </citation>
    <scope>NUCLEOTIDE SEQUENCE [LARGE SCALE GENOMIC DNA]</scope>
    <source>
        <strain evidence="4 5">3608</strain>
    </source>
</reference>
<keyword evidence="1" id="KW-0443">Lipid metabolism</keyword>
<comment type="caution">
    <text evidence="2">Lacks conserved residue(s) required for the propagation of feature annotation.</text>
</comment>
<dbReference type="EMBL" id="KQ031186">
    <property type="protein sequence ID" value="KJZ67932.1"/>
    <property type="molecule type" value="Genomic_DNA"/>
</dbReference>
<evidence type="ECO:0000256" key="2">
    <source>
        <dbReference type="PROSITE-ProRule" id="PRU01161"/>
    </source>
</evidence>
<dbReference type="PANTHER" id="PTHR24185:SF8">
    <property type="entry name" value="PNPLA DOMAIN-CONTAINING PROTEIN"/>
    <property type="match status" value="1"/>
</dbReference>
<protein>
    <recommendedName>
        <fullName evidence="3">PNPLA domain-containing protein</fullName>
    </recommendedName>
</protein>
<dbReference type="SUPFAM" id="SSF52151">
    <property type="entry name" value="FabD/lysophospholipase-like"/>
    <property type="match status" value="1"/>
</dbReference>
<accession>A0A0F7ZVW5</accession>
<evidence type="ECO:0000313" key="4">
    <source>
        <dbReference type="EMBL" id="KJZ67932.1"/>
    </source>
</evidence>
<dbReference type="GO" id="GO:0047499">
    <property type="term" value="F:calcium-independent phospholipase A2 activity"/>
    <property type="evidence" value="ECO:0007669"/>
    <property type="project" value="TreeGrafter"/>
</dbReference>
<dbReference type="GO" id="GO:0046486">
    <property type="term" value="P:glycerolipid metabolic process"/>
    <property type="evidence" value="ECO:0007669"/>
    <property type="project" value="UniProtKB-ARBA"/>
</dbReference>
<evidence type="ECO:0000313" key="5">
    <source>
        <dbReference type="Proteomes" id="UP000054481"/>
    </source>
</evidence>
<dbReference type="AlphaFoldDB" id="A0A0F7ZVW5"/>
<gene>
    <name evidence="4" type="ORF">HIM_12679</name>
</gene>
<dbReference type="GO" id="GO:0019369">
    <property type="term" value="P:arachidonate metabolic process"/>
    <property type="evidence" value="ECO:0007669"/>
    <property type="project" value="TreeGrafter"/>
</dbReference>
<dbReference type="GO" id="GO:0016020">
    <property type="term" value="C:membrane"/>
    <property type="evidence" value="ECO:0007669"/>
    <property type="project" value="TreeGrafter"/>
</dbReference>
<evidence type="ECO:0000256" key="1">
    <source>
        <dbReference type="ARBA" id="ARBA00023098"/>
    </source>
</evidence>
<dbReference type="PANTHER" id="PTHR24185">
    <property type="entry name" value="CALCIUM-INDEPENDENT PHOSPHOLIPASE A2-GAMMA"/>
    <property type="match status" value="1"/>
</dbReference>
<proteinExistence type="predicted"/>
<name>A0A0F7ZVW5_9HYPO</name>
<dbReference type="PROSITE" id="PS51635">
    <property type="entry name" value="PNPLA"/>
    <property type="match status" value="1"/>
</dbReference>
<evidence type="ECO:0000259" key="3">
    <source>
        <dbReference type="PROSITE" id="PS51635"/>
    </source>
</evidence>
<dbReference type="Proteomes" id="UP000054481">
    <property type="component" value="Unassembled WGS sequence"/>
</dbReference>
<dbReference type="InterPro" id="IPR002641">
    <property type="entry name" value="PNPLA_dom"/>
</dbReference>
<organism evidence="4 5">
    <name type="scientific">Hirsutella minnesotensis 3608</name>
    <dbReference type="NCBI Taxonomy" id="1043627"/>
    <lineage>
        <taxon>Eukaryota</taxon>
        <taxon>Fungi</taxon>
        <taxon>Dikarya</taxon>
        <taxon>Ascomycota</taxon>
        <taxon>Pezizomycotina</taxon>
        <taxon>Sordariomycetes</taxon>
        <taxon>Hypocreomycetidae</taxon>
        <taxon>Hypocreales</taxon>
        <taxon>Ophiocordycipitaceae</taxon>
        <taxon>Hirsutella</taxon>
    </lineage>
</organism>
<dbReference type="OrthoDB" id="4766886at2759"/>
<feature type="domain" description="PNPLA" evidence="3">
    <location>
        <begin position="1"/>
        <end position="137"/>
    </location>
</feature>